<protein>
    <submittedName>
        <fullName evidence="2">Uncharacterized protein</fullName>
    </submittedName>
</protein>
<reference evidence="2" key="1">
    <citation type="submission" date="2010-07" db="EMBL/GenBank/DDBJ databases">
        <title>The complete genome of Methanosalsum zhilinae DSM 4017.</title>
        <authorList>
            <consortium name="US DOE Joint Genome Institute (JGI-PGF)"/>
            <person name="Lucas S."/>
            <person name="Copeland A."/>
            <person name="Lapidus A."/>
            <person name="Glavina del Rio T."/>
            <person name="Dalin E."/>
            <person name="Tice H."/>
            <person name="Bruce D."/>
            <person name="Goodwin L."/>
            <person name="Pitluck S."/>
            <person name="Kyrpides N."/>
            <person name="Mavromatis K."/>
            <person name="Ovchinnikova G."/>
            <person name="Daligault H."/>
            <person name="Detter J.C."/>
            <person name="Han C."/>
            <person name="Tapia R."/>
            <person name="Larimer F."/>
            <person name="Land M."/>
            <person name="Hauser L."/>
            <person name="Markowitz V."/>
            <person name="Cheng J.-F."/>
            <person name="Hugenholtz P."/>
            <person name="Woyke T."/>
            <person name="Wu D."/>
            <person name="Spring S."/>
            <person name="Schueler E."/>
            <person name="Brambilla E."/>
            <person name="Klenk H.-P."/>
            <person name="Eisen J.A."/>
        </authorList>
    </citation>
    <scope>NUCLEOTIDE SEQUENCE</scope>
    <source>
        <strain evidence="2">DSM 4017</strain>
    </source>
</reference>
<keyword evidence="3" id="KW-1185">Reference proteome</keyword>
<keyword evidence="1" id="KW-1133">Transmembrane helix</keyword>
<evidence type="ECO:0000256" key="1">
    <source>
        <dbReference type="SAM" id="Phobius"/>
    </source>
</evidence>
<evidence type="ECO:0000313" key="2">
    <source>
        <dbReference type="EMBL" id="AEH60079.1"/>
    </source>
</evidence>
<keyword evidence="1" id="KW-0472">Membrane</keyword>
<proteinExistence type="predicted"/>
<evidence type="ECO:0000313" key="3">
    <source>
        <dbReference type="Proteomes" id="UP000006622"/>
    </source>
</evidence>
<dbReference type="KEGG" id="mzh:Mzhil_0200"/>
<feature type="transmembrane region" description="Helical" evidence="1">
    <location>
        <begin position="20"/>
        <end position="41"/>
    </location>
</feature>
<dbReference type="HOGENOM" id="CLU_1682735_0_0_2"/>
<dbReference type="AlphaFoldDB" id="F7XNB8"/>
<dbReference type="EMBL" id="CP002101">
    <property type="protein sequence ID" value="AEH60079.1"/>
    <property type="molecule type" value="Genomic_DNA"/>
</dbReference>
<feature type="transmembrane region" description="Helical" evidence="1">
    <location>
        <begin position="131"/>
        <end position="154"/>
    </location>
</feature>
<accession>F7XNB8</accession>
<sequence>MGILPTLAGDSAADTLASEFATIFLLNMAGFSLILIGNYVLRVGYFGFGGLVPLAWMVLYGVTLGTNSFGIPMAEPMAPSIAVFGRSGLYEMMAAVLLAVSTSTISANYSENFRSSSVPVPKSERKMDREHWIGAVIAILLLALAAMREAYMIVNL</sequence>
<dbReference type="Proteomes" id="UP000006622">
    <property type="component" value="Chromosome"/>
</dbReference>
<keyword evidence="1" id="KW-0812">Transmembrane</keyword>
<name>F7XNB8_METZD</name>
<gene>
    <name evidence="2" type="ordered locus">Mzhil_0200</name>
</gene>
<feature type="transmembrane region" description="Helical" evidence="1">
    <location>
        <begin position="89"/>
        <end position="110"/>
    </location>
</feature>
<organism evidence="2 3">
    <name type="scientific">Methanosalsum zhilinae (strain DSM 4017 / NBRC 107636 / OCM 62 / WeN5)</name>
    <name type="common">Methanohalophilus zhilinae</name>
    <dbReference type="NCBI Taxonomy" id="679901"/>
    <lineage>
        <taxon>Archaea</taxon>
        <taxon>Methanobacteriati</taxon>
        <taxon>Methanobacteriota</taxon>
        <taxon>Stenosarchaea group</taxon>
        <taxon>Methanomicrobia</taxon>
        <taxon>Methanosarcinales</taxon>
        <taxon>Methanosarcinaceae</taxon>
        <taxon>Methanosalsum</taxon>
    </lineage>
</organism>
<feature type="transmembrane region" description="Helical" evidence="1">
    <location>
        <begin position="48"/>
        <end position="69"/>
    </location>
</feature>